<feature type="chain" id="PRO_5017353629" description="Ig-like domain-containing protein" evidence="11">
    <location>
        <begin position="38"/>
        <end position="631"/>
    </location>
</feature>
<dbReference type="OrthoDB" id="9890427at2759"/>
<dbReference type="RefSeq" id="XP_017560707.1">
    <property type="nucleotide sequence ID" value="XM_017705218.2"/>
</dbReference>
<keyword evidence="3 11" id="KW-0732">Signal</keyword>
<dbReference type="InterPro" id="IPR051102">
    <property type="entry name" value="IgSF_V-set/TM_domain"/>
</dbReference>
<gene>
    <name evidence="13" type="primary">IGSF8</name>
</gene>
<keyword evidence="14" id="KW-1185">Reference proteome</keyword>
<comment type="subcellular location">
    <subcellularLocation>
        <location evidence="1">Membrane</location>
        <topology evidence="1">Single-pass membrane protein</topology>
    </subcellularLocation>
</comment>
<dbReference type="GeneTree" id="ENSGT00940000161314"/>
<dbReference type="Gene3D" id="2.60.40.10">
    <property type="entry name" value="Immunoglobulins"/>
    <property type="match status" value="4"/>
</dbReference>
<feature type="transmembrane region" description="Helical" evidence="10">
    <location>
        <begin position="591"/>
        <end position="618"/>
    </location>
</feature>
<dbReference type="PROSITE" id="PS50835">
    <property type="entry name" value="IG_LIKE"/>
    <property type="match status" value="3"/>
</dbReference>
<dbReference type="GO" id="GO:0016020">
    <property type="term" value="C:membrane"/>
    <property type="evidence" value="ECO:0007669"/>
    <property type="project" value="UniProtKB-SubCell"/>
</dbReference>
<proteinExistence type="predicted"/>
<evidence type="ECO:0000256" key="8">
    <source>
        <dbReference type="ARBA" id="ARBA00023319"/>
    </source>
</evidence>
<keyword evidence="2 10" id="KW-0812">Transmembrane</keyword>
<evidence type="ECO:0000256" key="9">
    <source>
        <dbReference type="SAM" id="MobiDB-lite"/>
    </source>
</evidence>
<sequence>MGVRLCCGDHSGMMMAPRRLTFLLIIGFVWESQLVVCREVTLPTGPLYRVAGFPLSLPCTVSGFEGPRTQDFEWFLYKEGAGSLQIGVVSTRDQGFPYTPFQGRVRSGEVRVERDSGDQARLVIQRLRPDDQGRYECYTPSTDSRYQGSYSASVVVKVIQDTLLITHSRILSGQPVMEGTELQLTCAASVQSAQHTHVSVTFGVRGSTDSGSLGHNLREIISLDRELRVTPGRGGSYEKRYTDGEITLEKKSGDGGRDLYVMKMSVLAPEDSGSYFCEAAQWILDPSGQWERIAQRTMELGNLSVQPLADSLSVSVVPVGEVSLQPGSPLSLTCQVLGAGWWNRSALLVQWMRRGPSGGVEVEVARMGPDGVVSWGDDTSRGGGGSMEKEADGRFSLRRFSAHPADAGVYRCAVSVYAGRPSPEPSSPATLTQRSDGVTVSLRSKDVSVSAVVVLPRRPLLKRGSTVTLLCNVSVMTTGPAQVEVQWLQRKEDPDEKEETPSEDTKGSVLATLTYDGMSRIYSNGSDLSVDRISAGTYRLRIFSALEGDQGYYQCQAEVWTQDPHGGWYSTGTKTESAMVRVYLYARVADLLLIPLVVGVSSALFVGVVIIATVTCCFMKRLARQRSQIRK</sequence>
<dbReference type="FunFam" id="2.60.40.10:FF:002665">
    <property type="entry name" value="Immunoglobulin superfamily, member 8"/>
    <property type="match status" value="1"/>
</dbReference>
<dbReference type="InterPro" id="IPR003598">
    <property type="entry name" value="Ig_sub2"/>
</dbReference>
<protein>
    <recommendedName>
        <fullName evidence="12">Ig-like domain-containing protein</fullName>
    </recommendedName>
</protein>
<dbReference type="InterPro" id="IPR013106">
    <property type="entry name" value="Ig_V-set"/>
</dbReference>
<feature type="domain" description="Ig-like" evidence="12">
    <location>
        <begin position="450"/>
        <end position="558"/>
    </location>
</feature>
<accession>A0A3B4E0V7</accession>
<dbReference type="InterPro" id="IPR007110">
    <property type="entry name" value="Ig-like_dom"/>
</dbReference>
<evidence type="ECO:0000313" key="14">
    <source>
        <dbReference type="Proteomes" id="UP001501920"/>
    </source>
</evidence>
<dbReference type="OMA" id="FIPCNVS"/>
<evidence type="ECO:0000313" key="13">
    <source>
        <dbReference type="Ensembl" id="ENSPNAP00000030267.1"/>
    </source>
</evidence>
<keyword evidence="7" id="KW-1015">Disulfide bond</keyword>
<evidence type="ECO:0000256" key="11">
    <source>
        <dbReference type="SAM" id="SignalP"/>
    </source>
</evidence>
<dbReference type="AlphaFoldDB" id="A0A3B4E0V7"/>
<reference evidence="13 14" key="1">
    <citation type="submission" date="2020-10" db="EMBL/GenBank/DDBJ databases">
        <title>Pygocentrus nattereri (red-bellied piranha) genome, fPygNat1, primary haplotype.</title>
        <authorList>
            <person name="Myers G."/>
            <person name="Meyer A."/>
            <person name="Karagic N."/>
            <person name="Pippel M."/>
            <person name="Winkler S."/>
            <person name="Tracey A."/>
            <person name="Wood J."/>
            <person name="Formenti G."/>
            <person name="Howe K."/>
            <person name="Fedrigo O."/>
            <person name="Jarvis E.D."/>
        </authorList>
    </citation>
    <scope>NUCLEOTIDE SEQUENCE [LARGE SCALE GENOMIC DNA]</scope>
</reference>
<dbReference type="FunFam" id="2.60.40.10:FF:000191">
    <property type="entry name" value="Immunoglobulin superfamily member 3"/>
    <property type="match status" value="1"/>
</dbReference>
<reference evidence="13" key="3">
    <citation type="submission" date="2025-09" db="UniProtKB">
        <authorList>
            <consortium name="Ensembl"/>
        </authorList>
    </citation>
    <scope>IDENTIFICATION</scope>
</reference>
<dbReference type="STRING" id="42514.ENSPNAP00000030267"/>
<organism evidence="13 14">
    <name type="scientific">Pygocentrus nattereri</name>
    <name type="common">Red-bellied piranha</name>
    <dbReference type="NCBI Taxonomy" id="42514"/>
    <lineage>
        <taxon>Eukaryota</taxon>
        <taxon>Metazoa</taxon>
        <taxon>Chordata</taxon>
        <taxon>Craniata</taxon>
        <taxon>Vertebrata</taxon>
        <taxon>Euteleostomi</taxon>
        <taxon>Actinopterygii</taxon>
        <taxon>Neopterygii</taxon>
        <taxon>Teleostei</taxon>
        <taxon>Ostariophysi</taxon>
        <taxon>Characiformes</taxon>
        <taxon>Characoidei</taxon>
        <taxon>Pygocentrus</taxon>
    </lineage>
</organism>
<dbReference type="CTD" id="93185"/>
<evidence type="ECO:0000256" key="6">
    <source>
        <dbReference type="ARBA" id="ARBA00023136"/>
    </source>
</evidence>
<evidence type="ECO:0000256" key="5">
    <source>
        <dbReference type="ARBA" id="ARBA00022989"/>
    </source>
</evidence>
<dbReference type="SMART" id="SM00406">
    <property type="entry name" value="IGv"/>
    <property type="match status" value="4"/>
</dbReference>
<dbReference type="SMART" id="SM00408">
    <property type="entry name" value="IGc2"/>
    <property type="match status" value="3"/>
</dbReference>
<keyword evidence="6 10" id="KW-0472">Membrane</keyword>
<evidence type="ECO:0000256" key="2">
    <source>
        <dbReference type="ARBA" id="ARBA00022692"/>
    </source>
</evidence>
<evidence type="ECO:0000256" key="4">
    <source>
        <dbReference type="ARBA" id="ARBA00022737"/>
    </source>
</evidence>
<evidence type="ECO:0000256" key="1">
    <source>
        <dbReference type="ARBA" id="ARBA00004167"/>
    </source>
</evidence>
<dbReference type="Ensembl" id="ENSPNAT00000018148.2">
    <property type="protein sequence ID" value="ENSPNAP00000030267.1"/>
    <property type="gene ID" value="ENSPNAG00000016880.2"/>
</dbReference>
<dbReference type="InterPro" id="IPR003599">
    <property type="entry name" value="Ig_sub"/>
</dbReference>
<keyword evidence="5 10" id="KW-1133">Transmembrane helix</keyword>
<feature type="region of interest" description="Disordered" evidence="9">
    <location>
        <begin position="371"/>
        <end position="390"/>
    </location>
</feature>
<evidence type="ECO:0000256" key="3">
    <source>
        <dbReference type="ARBA" id="ARBA00022729"/>
    </source>
</evidence>
<evidence type="ECO:0000256" key="7">
    <source>
        <dbReference type="ARBA" id="ARBA00023157"/>
    </source>
</evidence>
<dbReference type="SMART" id="SM00409">
    <property type="entry name" value="IG"/>
    <property type="match status" value="4"/>
</dbReference>
<feature type="domain" description="Ig-like" evidence="12">
    <location>
        <begin position="307"/>
        <end position="432"/>
    </location>
</feature>
<dbReference type="InterPro" id="IPR036179">
    <property type="entry name" value="Ig-like_dom_sf"/>
</dbReference>
<name>A0A3B4E0V7_PYGNA</name>
<dbReference type="InterPro" id="IPR013783">
    <property type="entry name" value="Ig-like_fold"/>
</dbReference>
<feature type="signal peptide" evidence="11">
    <location>
        <begin position="1"/>
        <end position="37"/>
    </location>
</feature>
<evidence type="ECO:0000256" key="10">
    <source>
        <dbReference type="SAM" id="Phobius"/>
    </source>
</evidence>
<dbReference type="PANTHER" id="PTHR12207">
    <property type="entry name" value="V-SET AND TRANSMEMBRANE DOMAIN-CONTAINING PROTEIN"/>
    <property type="match status" value="1"/>
</dbReference>
<reference evidence="13" key="2">
    <citation type="submission" date="2025-08" db="UniProtKB">
        <authorList>
            <consortium name="Ensembl"/>
        </authorList>
    </citation>
    <scope>IDENTIFICATION</scope>
</reference>
<dbReference type="Proteomes" id="UP001501920">
    <property type="component" value="Chromosome 26"/>
</dbReference>
<dbReference type="GeneID" id="108431823"/>
<keyword evidence="4" id="KW-0677">Repeat</keyword>
<feature type="domain" description="Ig-like" evidence="12">
    <location>
        <begin position="17"/>
        <end position="153"/>
    </location>
</feature>
<evidence type="ECO:0000259" key="12">
    <source>
        <dbReference type="PROSITE" id="PS50835"/>
    </source>
</evidence>
<dbReference type="SUPFAM" id="SSF48726">
    <property type="entry name" value="Immunoglobulin"/>
    <property type="match status" value="3"/>
</dbReference>
<dbReference type="Pfam" id="PF07686">
    <property type="entry name" value="V-set"/>
    <property type="match status" value="2"/>
</dbReference>
<dbReference type="PANTHER" id="PTHR12207:SF33">
    <property type="entry name" value="IMMUNOGLOBULIN SUPERFAMILY MEMBER 8 PRECURSOR"/>
    <property type="match status" value="1"/>
</dbReference>
<keyword evidence="8" id="KW-0393">Immunoglobulin domain</keyword>